<name>A0A8H6ZJ62_9AGAR</name>
<evidence type="ECO:0000256" key="1">
    <source>
        <dbReference type="SAM" id="MobiDB-lite"/>
    </source>
</evidence>
<reference evidence="2" key="1">
    <citation type="submission" date="2020-05" db="EMBL/GenBank/DDBJ databases">
        <title>Mycena genomes resolve the evolution of fungal bioluminescence.</title>
        <authorList>
            <person name="Tsai I.J."/>
        </authorList>
    </citation>
    <scope>NUCLEOTIDE SEQUENCE</scope>
    <source>
        <strain evidence="2">160909Yilan</strain>
    </source>
</reference>
<sequence>MSWFFGSGKTQQTDNDYKLRLAAAENEARLSLTVADNALKERLAAADNALKERLAAGENMTKQRVAGMLTFIFSLFFRSSNLPNPEIHASRKEIMGGTGGKGGRSATLGGGGGIGEASRLTFEEAASYHIVRGGTGGEGGEGGDRGGDGGIGRGQSFEKPLVPPVNGEVPHLTTAQFCEQYRLSPHIRKLLIDGGYETAEGTSQRNQYRGCRAGPQNWTHRGVDEGLEEICGHAREIVPSPSQHFFFFSYVYMQTFFVEYISMRLNLLRKQ</sequence>
<dbReference type="EMBL" id="JACAZH010000001">
    <property type="protein sequence ID" value="KAF7377896.1"/>
    <property type="molecule type" value="Genomic_DNA"/>
</dbReference>
<evidence type="ECO:0000313" key="3">
    <source>
        <dbReference type="Proteomes" id="UP000623467"/>
    </source>
</evidence>
<feature type="region of interest" description="Disordered" evidence="1">
    <location>
        <begin position="131"/>
        <end position="165"/>
    </location>
</feature>
<protein>
    <submittedName>
        <fullName evidence="2">Uncharacterized protein</fullName>
    </submittedName>
</protein>
<dbReference type="Proteomes" id="UP000623467">
    <property type="component" value="Unassembled WGS sequence"/>
</dbReference>
<dbReference type="OrthoDB" id="3025659at2759"/>
<proteinExistence type="predicted"/>
<feature type="region of interest" description="Disordered" evidence="1">
    <location>
        <begin position="92"/>
        <end position="112"/>
    </location>
</feature>
<evidence type="ECO:0000313" key="2">
    <source>
        <dbReference type="EMBL" id="KAF7377896.1"/>
    </source>
</evidence>
<accession>A0A8H6ZJ62</accession>
<keyword evidence="3" id="KW-1185">Reference proteome</keyword>
<feature type="compositionally biased region" description="Gly residues" evidence="1">
    <location>
        <begin position="96"/>
        <end position="112"/>
    </location>
</feature>
<gene>
    <name evidence="2" type="ORF">MSAN_00213300</name>
</gene>
<dbReference type="AlphaFoldDB" id="A0A8H6ZJ62"/>
<organism evidence="2 3">
    <name type="scientific">Mycena sanguinolenta</name>
    <dbReference type="NCBI Taxonomy" id="230812"/>
    <lineage>
        <taxon>Eukaryota</taxon>
        <taxon>Fungi</taxon>
        <taxon>Dikarya</taxon>
        <taxon>Basidiomycota</taxon>
        <taxon>Agaricomycotina</taxon>
        <taxon>Agaricomycetes</taxon>
        <taxon>Agaricomycetidae</taxon>
        <taxon>Agaricales</taxon>
        <taxon>Marasmiineae</taxon>
        <taxon>Mycenaceae</taxon>
        <taxon>Mycena</taxon>
    </lineage>
</organism>
<comment type="caution">
    <text evidence="2">The sequence shown here is derived from an EMBL/GenBank/DDBJ whole genome shotgun (WGS) entry which is preliminary data.</text>
</comment>